<organism evidence="7 8">
    <name type="scientific">Rhynchospora tenuis</name>
    <dbReference type="NCBI Taxonomy" id="198213"/>
    <lineage>
        <taxon>Eukaryota</taxon>
        <taxon>Viridiplantae</taxon>
        <taxon>Streptophyta</taxon>
        <taxon>Embryophyta</taxon>
        <taxon>Tracheophyta</taxon>
        <taxon>Spermatophyta</taxon>
        <taxon>Magnoliopsida</taxon>
        <taxon>Liliopsida</taxon>
        <taxon>Poales</taxon>
        <taxon>Cyperaceae</taxon>
        <taxon>Cyperoideae</taxon>
        <taxon>Rhynchosporeae</taxon>
        <taxon>Rhynchospora</taxon>
    </lineage>
</organism>
<dbReference type="EMBL" id="JAMRDG010000001">
    <property type="protein sequence ID" value="KAJ3700896.1"/>
    <property type="molecule type" value="Genomic_DNA"/>
</dbReference>
<name>A0AAD5ZN50_9POAL</name>
<keyword evidence="1" id="KW-0805">Transcription regulation</keyword>
<keyword evidence="2" id="KW-0238">DNA-binding</keyword>
<evidence type="ECO:0000259" key="6">
    <source>
        <dbReference type="PROSITE" id="PS51519"/>
    </source>
</evidence>
<comment type="caution">
    <text evidence="7">The sequence shown here is derived from an EMBL/GenBank/DDBJ whole genome shotgun (WGS) entry which is preliminary data.</text>
</comment>
<dbReference type="InterPro" id="IPR003035">
    <property type="entry name" value="RWP-RK_dom"/>
</dbReference>
<dbReference type="AlphaFoldDB" id="A0AAD5ZN50"/>
<sequence length="323" mass="35279">MTSPVPDSFLGQPSPSPAGTGTGTGVAASSPSKPKLTLDDITRLFNIPITEAASILGVSTSVLKRLCRKNGIARWPYRQLLSGKTIDDIKKEAEIERRKLLKDREEMGKRKAETSKANSATTVGSFKTIGDQNRMASGQALQQGSRIMGPQVDPFSPMKNIPTYLDEFKFGFPSAGLSSTSNKWWGSEESDPEQSSAKETDPEKSCVKESGPKQSSIKESDPEQSSVKEPEPKQSSVKESDLEQSTVKETEVTKNPVKETETPKNPFERLATLRRRGVEESRALIEGKGNKVIESCSLNKKQKTALLQVFGSSLPDEWKSVVS</sequence>
<evidence type="ECO:0000256" key="5">
    <source>
        <dbReference type="SAM" id="MobiDB-lite"/>
    </source>
</evidence>
<protein>
    <recommendedName>
        <fullName evidence="6">RWP-RK domain-containing protein</fullName>
    </recommendedName>
</protein>
<dbReference type="Proteomes" id="UP001210211">
    <property type="component" value="Unassembled WGS sequence"/>
</dbReference>
<dbReference type="PANTHER" id="PTHR48460">
    <property type="entry name" value="RWP-RK DOMAIN-CONTAINING PROTEIN"/>
    <property type="match status" value="1"/>
</dbReference>
<feature type="region of interest" description="Disordered" evidence="5">
    <location>
        <begin position="1"/>
        <end position="33"/>
    </location>
</feature>
<evidence type="ECO:0000256" key="3">
    <source>
        <dbReference type="ARBA" id="ARBA00023163"/>
    </source>
</evidence>
<accession>A0AAD5ZN50</accession>
<dbReference type="PROSITE" id="PS51519">
    <property type="entry name" value="RWP_RK"/>
    <property type="match status" value="1"/>
</dbReference>
<keyword evidence="3" id="KW-0804">Transcription</keyword>
<evidence type="ECO:0000256" key="2">
    <source>
        <dbReference type="ARBA" id="ARBA00023125"/>
    </source>
</evidence>
<feature type="region of interest" description="Disordered" evidence="5">
    <location>
        <begin position="179"/>
        <end position="273"/>
    </location>
</feature>
<gene>
    <name evidence="7" type="ORF">LUZ61_004601</name>
</gene>
<reference evidence="7 8" key="1">
    <citation type="journal article" date="2022" name="Cell">
        <title>Repeat-based holocentromeres influence genome architecture and karyotype evolution.</title>
        <authorList>
            <person name="Hofstatter P.G."/>
            <person name="Thangavel G."/>
            <person name="Lux T."/>
            <person name="Neumann P."/>
            <person name="Vondrak T."/>
            <person name="Novak P."/>
            <person name="Zhang M."/>
            <person name="Costa L."/>
            <person name="Castellani M."/>
            <person name="Scott A."/>
            <person name="Toegelov H."/>
            <person name="Fuchs J."/>
            <person name="Mata-Sucre Y."/>
            <person name="Dias Y."/>
            <person name="Vanzela A.L.L."/>
            <person name="Huettel B."/>
            <person name="Almeida C.C.S."/>
            <person name="Simkova H."/>
            <person name="Souza G."/>
            <person name="Pedrosa-Harand A."/>
            <person name="Macas J."/>
            <person name="Mayer K.F.X."/>
            <person name="Houben A."/>
            <person name="Marques A."/>
        </authorList>
    </citation>
    <scope>NUCLEOTIDE SEQUENCE [LARGE SCALE GENOMIC DNA]</scope>
    <source>
        <strain evidence="7">RhyTen1mFocal</strain>
    </source>
</reference>
<dbReference type="GO" id="GO:0003677">
    <property type="term" value="F:DNA binding"/>
    <property type="evidence" value="ECO:0007669"/>
    <property type="project" value="UniProtKB-KW"/>
</dbReference>
<evidence type="ECO:0000313" key="8">
    <source>
        <dbReference type="Proteomes" id="UP001210211"/>
    </source>
</evidence>
<dbReference type="PANTHER" id="PTHR48460:SF1">
    <property type="entry name" value="RWP-RK DOMAIN-CONTAINING PROTEIN"/>
    <property type="match status" value="1"/>
</dbReference>
<keyword evidence="4" id="KW-0539">Nucleus</keyword>
<evidence type="ECO:0000313" key="7">
    <source>
        <dbReference type="EMBL" id="KAJ3700896.1"/>
    </source>
</evidence>
<proteinExistence type="predicted"/>
<keyword evidence="8" id="KW-1185">Reference proteome</keyword>
<dbReference type="Pfam" id="PF02042">
    <property type="entry name" value="RWP-RK"/>
    <property type="match status" value="1"/>
</dbReference>
<feature type="compositionally biased region" description="Basic and acidic residues" evidence="5">
    <location>
        <begin position="196"/>
        <end position="262"/>
    </location>
</feature>
<feature type="domain" description="RWP-RK" evidence="6">
    <location>
        <begin position="22"/>
        <end position="103"/>
    </location>
</feature>
<evidence type="ECO:0000256" key="1">
    <source>
        <dbReference type="ARBA" id="ARBA00023015"/>
    </source>
</evidence>
<evidence type="ECO:0000256" key="4">
    <source>
        <dbReference type="ARBA" id="ARBA00023242"/>
    </source>
</evidence>